<accession>A0A816N1R3</accession>
<protein>
    <submittedName>
        <fullName evidence="1">(rape) hypothetical protein</fullName>
    </submittedName>
</protein>
<reference evidence="1" key="1">
    <citation type="submission" date="2021-01" db="EMBL/GenBank/DDBJ databases">
        <authorList>
            <consortium name="Genoscope - CEA"/>
            <person name="William W."/>
        </authorList>
    </citation>
    <scope>NUCLEOTIDE SEQUENCE</scope>
</reference>
<proteinExistence type="predicted"/>
<name>A0A816N1R3_BRANA</name>
<dbReference type="EMBL" id="HG994371">
    <property type="protein sequence ID" value="CAF2027465.1"/>
    <property type="molecule type" value="Genomic_DNA"/>
</dbReference>
<dbReference type="Proteomes" id="UP001295469">
    <property type="component" value="Chromosome C07"/>
</dbReference>
<organism evidence="1">
    <name type="scientific">Brassica napus</name>
    <name type="common">Rape</name>
    <dbReference type="NCBI Taxonomy" id="3708"/>
    <lineage>
        <taxon>Eukaryota</taxon>
        <taxon>Viridiplantae</taxon>
        <taxon>Streptophyta</taxon>
        <taxon>Embryophyta</taxon>
        <taxon>Tracheophyta</taxon>
        <taxon>Spermatophyta</taxon>
        <taxon>Magnoliopsida</taxon>
        <taxon>eudicotyledons</taxon>
        <taxon>Gunneridae</taxon>
        <taxon>Pentapetalae</taxon>
        <taxon>rosids</taxon>
        <taxon>malvids</taxon>
        <taxon>Brassicales</taxon>
        <taxon>Brassicaceae</taxon>
        <taxon>Brassiceae</taxon>
        <taxon>Brassica</taxon>
    </lineage>
</organism>
<sequence length="86" mass="9585">MKEQVSSTFSLLRVALMHVLPSEAIQAIKVIAVLTGHCHANCVLFATTSDAVKPHNTYNKVISPEALREMYRTLESRETGQQRETS</sequence>
<dbReference type="AlphaFoldDB" id="A0A816N1R3"/>
<evidence type="ECO:0000313" key="1">
    <source>
        <dbReference type="EMBL" id="CAF2027465.1"/>
    </source>
</evidence>
<gene>
    <name evidence="1" type="ORF">DARMORV10_C07P53100.1</name>
</gene>